<evidence type="ECO:0000313" key="1">
    <source>
        <dbReference type="EMBL" id="QDU86152.1"/>
    </source>
</evidence>
<dbReference type="EMBL" id="CP036290">
    <property type="protein sequence ID" value="QDU86152.1"/>
    <property type="molecule type" value="Genomic_DNA"/>
</dbReference>
<name>A0A518D3T9_9BACT</name>
<dbReference type="OrthoDB" id="9780401at2"/>
<organism evidence="1 2">
    <name type="scientific">Rohdeia mirabilis</name>
    <dbReference type="NCBI Taxonomy" id="2528008"/>
    <lineage>
        <taxon>Bacteria</taxon>
        <taxon>Pseudomonadati</taxon>
        <taxon>Planctomycetota</taxon>
        <taxon>Planctomycetia</taxon>
        <taxon>Planctomycetia incertae sedis</taxon>
        <taxon>Rohdeia</taxon>
    </lineage>
</organism>
<evidence type="ECO:0000313" key="2">
    <source>
        <dbReference type="Proteomes" id="UP000319342"/>
    </source>
</evidence>
<protein>
    <recommendedName>
        <fullName evidence="3">DUF2959 domain-containing protein</fullName>
    </recommendedName>
</protein>
<evidence type="ECO:0008006" key="3">
    <source>
        <dbReference type="Google" id="ProtNLM"/>
    </source>
</evidence>
<dbReference type="RefSeq" id="WP_145190853.1">
    <property type="nucleotide sequence ID" value="NZ_CP036290.1"/>
</dbReference>
<dbReference type="AlphaFoldDB" id="A0A518D3T9"/>
<proteinExistence type="predicted"/>
<dbReference type="Pfam" id="PF11172">
    <property type="entry name" value="DUF2959"/>
    <property type="match status" value="1"/>
</dbReference>
<sequence length="228" mass="25248">MVSFQASKIGFVGALALVLTGCMGTKHAVGVQQIDGLVGRVERIHLDAELSRERVQDAVEAVRAIVRGEFTGDASEAFEQFVVAIERSEAQVDRIRQSVDPMQERAVEVYEAWSEDLASFTSPTLRARSEERRNLAGERYARVLYAIQPTLDQLDAYNRILRDHALFLSYDLNASSVVELEPELELLRDDAEVLDETIDQLLRAAGDFVRATAPLGKVTLSGEAITAR</sequence>
<dbReference type="Proteomes" id="UP000319342">
    <property type="component" value="Chromosome"/>
</dbReference>
<reference evidence="1 2" key="1">
    <citation type="submission" date="2019-02" db="EMBL/GenBank/DDBJ databases">
        <title>Deep-cultivation of Planctomycetes and their phenomic and genomic characterization uncovers novel biology.</title>
        <authorList>
            <person name="Wiegand S."/>
            <person name="Jogler M."/>
            <person name="Boedeker C."/>
            <person name="Pinto D."/>
            <person name="Vollmers J."/>
            <person name="Rivas-Marin E."/>
            <person name="Kohn T."/>
            <person name="Peeters S.H."/>
            <person name="Heuer A."/>
            <person name="Rast P."/>
            <person name="Oberbeckmann S."/>
            <person name="Bunk B."/>
            <person name="Jeske O."/>
            <person name="Meyerdierks A."/>
            <person name="Storesund J.E."/>
            <person name="Kallscheuer N."/>
            <person name="Luecker S."/>
            <person name="Lage O.M."/>
            <person name="Pohl T."/>
            <person name="Merkel B.J."/>
            <person name="Hornburger P."/>
            <person name="Mueller R.-W."/>
            <person name="Bruemmer F."/>
            <person name="Labrenz M."/>
            <person name="Spormann A.M."/>
            <person name="Op den Camp H."/>
            <person name="Overmann J."/>
            <person name="Amann R."/>
            <person name="Jetten M.S.M."/>
            <person name="Mascher T."/>
            <person name="Medema M.H."/>
            <person name="Devos D.P."/>
            <person name="Kaster A.-K."/>
            <person name="Ovreas L."/>
            <person name="Rohde M."/>
            <person name="Galperin M.Y."/>
            <person name="Jogler C."/>
        </authorList>
    </citation>
    <scope>NUCLEOTIDE SEQUENCE [LARGE SCALE GENOMIC DNA]</scope>
    <source>
        <strain evidence="1 2">Pla163</strain>
    </source>
</reference>
<dbReference type="InterPro" id="IPR021342">
    <property type="entry name" value="DUF2959"/>
</dbReference>
<gene>
    <name evidence="1" type="ORF">Pla163_33010</name>
</gene>
<keyword evidence="2" id="KW-1185">Reference proteome</keyword>
<accession>A0A518D3T9</accession>